<comment type="similarity">
    <text evidence="3">Belongs to the NAD(P)-dependent epimerase/dehydratase family. GDP-mannose 4,6-dehydratase subfamily.</text>
</comment>
<dbReference type="RefSeq" id="WP_207615501.1">
    <property type="nucleotide sequence ID" value="NZ_JAFNLL010000012.1"/>
</dbReference>
<organism evidence="8 9">
    <name type="scientific">Arthrobacter cavernae</name>
    <dbReference type="NCBI Taxonomy" id="2817681"/>
    <lineage>
        <taxon>Bacteria</taxon>
        <taxon>Bacillati</taxon>
        <taxon>Actinomycetota</taxon>
        <taxon>Actinomycetes</taxon>
        <taxon>Micrococcales</taxon>
        <taxon>Micrococcaceae</taxon>
        <taxon>Arthrobacter</taxon>
    </lineage>
</organism>
<evidence type="ECO:0000256" key="3">
    <source>
        <dbReference type="ARBA" id="ARBA00009263"/>
    </source>
</evidence>
<dbReference type="InterPro" id="IPR036291">
    <property type="entry name" value="NAD(P)-bd_dom_sf"/>
</dbReference>
<dbReference type="SUPFAM" id="SSF51735">
    <property type="entry name" value="NAD(P)-binding Rossmann-fold domains"/>
    <property type="match status" value="1"/>
</dbReference>
<comment type="function">
    <text evidence="6">Catalyzes the conversion of GDP-D-mannose to GDP-4-dehydro-6-deoxy-D-mannose.</text>
</comment>
<accession>A0A939KLW8</accession>
<dbReference type="Proteomes" id="UP000664164">
    <property type="component" value="Unassembled WGS sequence"/>
</dbReference>
<comment type="cofactor">
    <cofactor evidence="2">
        <name>NADP(+)</name>
        <dbReference type="ChEBI" id="CHEBI:58349"/>
    </cofactor>
</comment>
<comment type="caution">
    <text evidence="8">The sequence shown here is derived from an EMBL/GenBank/DDBJ whole genome shotgun (WGS) entry which is preliminary data.</text>
</comment>
<dbReference type="FunFam" id="3.40.50.720:FF:000924">
    <property type="entry name" value="GDP-mannose 4,6 dehydratase"/>
    <property type="match status" value="1"/>
</dbReference>
<dbReference type="CDD" id="cd05260">
    <property type="entry name" value="GDP_MD_SDR_e"/>
    <property type="match status" value="1"/>
</dbReference>
<keyword evidence="5" id="KW-0456">Lyase</keyword>
<comment type="catalytic activity">
    <reaction evidence="1">
        <text>GDP-alpha-D-mannose = GDP-4-dehydro-alpha-D-rhamnose + H2O</text>
        <dbReference type="Rhea" id="RHEA:23820"/>
        <dbReference type="ChEBI" id="CHEBI:15377"/>
        <dbReference type="ChEBI" id="CHEBI:57527"/>
        <dbReference type="ChEBI" id="CHEBI:57964"/>
        <dbReference type="EC" id="4.2.1.47"/>
    </reaction>
</comment>
<dbReference type="PANTHER" id="PTHR43715">
    <property type="entry name" value="GDP-MANNOSE 4,6-DEHYDRATASE"/>
    <property type="match status" value="1"/>
</dbReference>
<dbReference type="InterPro" id="IPR016040">
    <property type="entry name" value="NAD(P)-bd_dom"/>
</dbReference>
<evidence type="ECO:0000259" key="7">
    <source>
        <dbReference type="Pfam" id="PF16363"/>
    </source>
</evidence>
<sequence>MPENSPRAFVTGITGQDGSYLSEQLLGAGWDVHALVRREQGSEPATPAAPVLLDQRIRQHRGDLADPSQLAALIQDIQPGVVFNLGGISSVARSWEEPALTAQVSGVAVTAMLEAAWRFQENSGKPVKFVQASSAEIFGSATHSPQTEETAIRPVSPYGAAKAYAHSMVDIYRERGLAASSAILYNHESPRRPLDFVTRKITSQVAAIAAGSGERLGLGNLEARRDWGWAPDFVDAMLRMAAAETADDYIIATGTAHSVSDFVAASFAAVGIEDWEEHVFIDQRFVRPADASEMRGDASKARRQLGWEPTVEFKEIVARMTRHDVSLLEKDGLHE</sequence>
<dbReference type="Gene3D" id="3.90.25.10">
    <property type="entry name" value="UDP-galactose 4-epimerase, domain 1"/>
    <property type="match status" value="1"/>
</dbReference>
<dbReference type="EC" id="4.2.1.47" evidence="4"/>
<proteinExistence type="inferred from homology"/>
<evidence type="ECO:0000256" key="5">
    <source>
        <dbReference type="ARBA" id="ARBA00023239"/>
    </source>
</evidence>
<dbReference type="AlphaFoldDB" id="A0A939KLW8"/>
<dbReference type="GO" id="GO:0042351">
    <property type="term" value="P:'de novo' GDP-L-fucose biosynthetic process"/>
    <property type="evidence" value="ECO:0007669"/>
    <property type="project" value="TreeGrafter"/>
</dbReference>
<name>A0A939KLW8_9MICC</name>
<feature type="domain" description="NAD(P)-binding" evidence="7">
    <location>
        <begin position="9"/>
        <end position="320"/>
    </location>
</feature>
<dbReference type="InterPro" id="IPR006368">
    <property type="entry name" value="GDP_Man_deHydtase"/>
</dbReference>
<dbReference type="EMBL" id="JAFNLL010000012">
    <property type="protein sequence ID" value="MBO1267703.1"/>
    <property type="molecule type" value="Genomic_DNA"/>
</dbReference>
<keyword evidence="9" id="KW-1185">Reference proteome</keyword>
<evidence type="ECO:0000256" key="1">
    <source>
        <dbReference type="ARBA" id="ARBA00000188"/>
    </source>
</evidence>
<evidence type="ECO:0000256" key="2">
    <source>
        <dbReference type="ARBA" id="ARBA00001937"/>
    </source>
</evidence>
<dbReference type="Gene3D" id="3.40.50.720">
    <property type="entry name" value="NAD(P)-binding Rossmann-like Domain"/>
    <property type="match status" value="1"/>
</dbReference>
<dbReference type="Pfam" id="PF16363">
    <property type="entry name" value="GDP_Man_Dehyd"/>
    <property type="match status" value="1"/>
</dbReference>
<evidence type="ECO:0000313" key="9">
    <source>
        <dbReference type="Proteomes" id="UP000664164"/>
    </source>
</evidence>
<reference evidence="8" key="1">
    <citation type="submission" date="2021-03" db="EMBL/GenBank/DDBJ databases">
        <title>A new species, PO-11, isolated from a karst cave deposit.</title>
        <authorList>
            <person name="Zhaoxiaoyong W."/>
        </authorList>
    </citation>
    <scope>NUCLEOTIDE SEQUENCE</scope>
    <source>
        <strain evidence="8">PO-11</strain>
    </source>
</reference>
<evidence type="ECO:0000256" key="6">
    <source>
        <dbReference type="ARBA" id="ARBA00059383"/>
    </source>
</evidence>
<dbReference type="PANTHER" id="PTHR43715:SF1">
    <property type="entry name" value="GDP-MANNOSE 4,6 DEHYDRATASE"/>
    <property type="match status" value="1"/>
</dbReference>
<protein>
    <recommendedName>
        <fullName evidence="4">GDP-mannose 4,6-dehydratase</fullName>
        <ecNumber evidence="4">4.2.1.47</ecNumber>
    </recommendedName>
</protein>
<gene>
    <name evidence="8" type="ORF">J1902_06860</name>
</gene>
<evidence type="ECO:0000256" key="4">
    <source>
        <dbReference type="ARBA" id="ARBA00011989"/>
    </source>
</evidence>
<dbReference type="GO" id="GO:0008446">
    <property type="term" value="F:GDP-mannose 4,6-dehydratase activity"/>
    <property type="evidence" value="ECO:0007669"/>
    <property type="project" value="UniProtKB-EC"/>
</dbReference>
<evidence type="ECO:0000313" key="8">
    <source>
        <dbReference type="EMBL" id="MBO1267703.1"/>
    </source>
</evidence>